<dbReference type="Gene3D" id="3.30.70.1230">
    <property type="entry name" value="Nucleotide cyclase"/>
    <property type="match status" value="1"/>
</dbReference>
<feature type="domain" description="Guanylate cyclase" evidence="2">
    <location>
        <begin position="426"/>
        <end position="557"/>
    </location>
</feature>
<proteinExistence type="predicted"/>
<keyword evidence="1" id="KW-1133">Transmembrane helix</keyword>
<dbReference type="Pfam" id="PF00211">
    <property type="entry name" value="Guanylate_cyc"/>
    <property type="match status" value="1"/>
</dbReference>
<organism evidence="3 4">
    <name type="scientific">Chitinilyticum piscinae</name>
    <dbReference type="NCBI Taxonomy" id="2866724"/>
    <lineage>
        <taxon>Bacteria</taxon>
        <taxon>Pseudomonadati</taxon>
        <taxon>Pseudomonadota</taxon>
        <taxon>Betaproteobacteria</taxon>
        <taxon>Neisseriales</taxon>
        <taxon>Chitinibacteraceae</taxon>
        <taxon>Chitinilyticum</taxon>
    </lineage>
</organism>
<gene>
    <name evidence="3" type="ORF">INR99_16960</name>
</gene>
<name>A0A8J7FMQ5_9NEIS</name>
<evidence type="ECO:0000313" key="3">
    <source>
        <dbReference type="EMBL" id="MBE9611012.1"/>
    </source>
</evidence>
<feature type="transmembrane region" description="Helical" evidence="1">
    <location>
        <begin position="335"/>
        <end position="354"/>
    </location>
</feature>
<feature type="transmembrane region" description="Helical" evidence="1">
    <location>
        <begin position="309"/>
        <end position="328"/>
    </location>
</feature>
<dbReference type="PROSITE" id="PS50125">
    <property type="entry name" value="GUANYLATE_CYCLASE_2"/>
    <property type="match status" value="1"/>
</dbReference>
<dbReference type="GO" id="GO:0035556">
    <property type="term" value="P:intracellular signal transduction"/>
    <property type="evidence" value="ECO:0007669"/>
    <property type="project" value="InterPro"/>
</dbReference>
<dbReference type="RefSeq" id="WP_194117530.1">
    <property type="nucleotide sequence ID" value="NZ_JADFUA010000018.1"/>
</dbReference>
<dbReference type="InterPro" id="IPR001054">
    <property type="entry name" value="A/G_cyclase"/>
</dbReference>
<dbReference type="Proteomes" id="UP000604481">
    <property type="component" value="Unassembled WGS sequence"/>
</dbReference>
<reference evidence="3 4" key="1">
    <citation type="submission" date="2020-10" db="EMBL/GenBank/DDBJ databases">
        <title>The genome sequence of Chitinilyticum litopenaei 4Y14.</title>
        <authorList>
            <person name="Liu Y."/>
        </authorList>
    </citation>
    <scope>NUCLEOTIDE SEQUENCE [LARGE SCALE GENOMIC DNA]</scope>
    <source>
        <strain evidence="3 4">4Y14</strain>
    </source>
</reference>
<evidence type="ECO:0000259" key="2">
    <source>
        <dbReference type="PROSITE" id="PS50125"/>
    </source>
</evidence>
<evidence type="ECO:0000256" key="1">
    <source>
        <dbReference type="SAM" id="Phobius"/>
    </source>
</evidence>
<dbReference type="GO" id="GO:0006171">
    <property type="term" value="P:cAMP biosynthetic process"/>
    <property type="evidence" value="ECO:0007669"/>
    <property type="project" value="TreeGrafter"/>
</dbReference>
<dbReference type="GO" id="GO:0004016">
    <property type="term" value="F:adenylate cyclase activity"/>
    <property type="evidence" value="ECO:0007669"/>
    <property type="project" value="UniProtKB-ARBA"/>
</dbReference>
<evidence type="ECO:0000313" key="4">
    <source>
        <dbReference type="Proteomes" id="UP000604481"/>
    </source>
</evidence>
<dbReference type="PANTHER" id="PTHR43081:SF1">
    <property type="entry name" value="ADENYLATE CYCLASE, TERMINAL-DIFFERENTIATION SPECIFIC"/>
    <property type="match status" value="1"/>
</dbReference>
<dbReference type="CDD" id="cd07302">
    <property type="entry name" value="CHD"/>
    <property type="match status" value="1"/>
</dbReference>
<keyword evidence="1" id="KW-0472">Membrane</keyword>
<dbReference type="PANTHER" id="PTHR43081">
    <property type="entry name" value="ADENYLATE CYCLASE, TERMINAL-DIFFERENTIATION SPECIFIC-RELATED"/>
    <property type="match status" value="1"/>
</dbReference>
<dbReference type="InterPro" id="IPR007890">
    <property type="entry name" value="CHASE2"/>
</dbReference>
<dbReference type="EMBL" id="JADFUA010000018">
    <property type="protein sequence ID" value="MBE9611012.1"/>
    <property type="molecule type" value="Genomic_DNA"/>
</dbReference>
<sequence length="606" mass="66897">MLRRFSYLTLLLVLLALLAADYGHFNFTRIVDERAGDALLRGHAPRHPAASDIVVIDIDQKSLEQMNAEAGKWPWPRSTHAELIAGIAAQQPRAIVFDILFNELDVDRPDADQLFRETVAQIPVVRFPTMLLNDGSSSLTAGEMPKTLNIRQLPAANPQARPPLLLPNIVAPQFQRGGLINFAADADGIGRHYFLYRDFEGWRIPSLPAALASEFGWKLPEDTDRIRLNWHSGREHISYADVYLDAQREKKQRPADEFRNKIVIIGTAAPGLWDLRATSLDSSYPGVDILASAIDNLQQQDWLRSPPRAGFALLAALLMGLLAIGFQCKVNTLKLGTGLLGISALLGAAAWQSLRSKGLFLPLAAPVAWAWGYFWSAALLAYLAEKAQREQAIAMFGRVIDKRVVAELMNAGDIHKLKEAGSREITVLFSDIRGFTTLSETRSPEYIVNLLNRYFSKQVEIIFKHGGTLDKFIGDAIMAFWGAPVDDPRHARNAVAAAIEMSAELERFKSELTDLGADFDIGIGLHTGRAVVGFIGAEAQTNYTTIGDTVNLASRIEGLTKGVSRVLVSDATRAACADEFEFIPHGSHHVKGREQPVELFEPREKH</sequence>
<keyword evidence="4" id="KW-1185">Reference proteome</keyword>
<protein>
    <submittedName>
        <fullName evidence="3">Adenylate/guanylate cyclase domain-containing protein</fullName>
    </submittedName>
</protein>
<dbReference type="InterPro" id="IPR029787">
    <property type="entry name" value="Nucleotide_cyclase"/>
</dbReference>
<dbReference type="Pfam" id="PF05226">
    <property type="entry name" value="CHASE2"/>
    <property type="match status" value="1"/>
</dbReference>
<keyword evidence="1" id="KW-0812">Transmembrane</keyword>
<dbReference type="AlphaFoldDB" id="A0A8J7FMQ5"/>
<dbReference type="SUPFAM" id="SSF55073">
    <property type="entry name" value="Nucleotide cyclase"/>
    <property type="match status" value="1"/>
</dbReference>
<feature type="transmembrane region" description="Helical" evidence="1">
    <location>
        <begin position="360"/>
        <end position="383"/>
    </location>
</feature>
<dbReference type="SMART" id="SM01080">
    <property type="entry name" value="CHASE2"/>
    <property type="match status" value="1"/>
</dbReference>
<accession>A0A8J7FMQ5</accession>
<dbReference type="InterPro" id="IPR050697">
    <property type="entry name" value="Adenylyl/Guanylyl_Cyclase_3/4"/>
</dbReference>
<comment type="caution">
    <text evidence="3">The sequence shown here is derived from an EMBL/GenBank/DDBJ whole genome shotgun (WGS) entry which is preliminary data.</text>
</comment>
<dbReference type="SMART" id="SM00044">
    <property type="entry name" value="CYCc"/>
    <property type="match status" value="1"/>
</dbReference>